<accession>A0A382P3C7</accession>
<sequence>MQCIDTWSSLVTVSRIAKFSRLLRPVGPGFVSQKPSPGKCSHTPYPSLASQVMTLTTT</sequence>
<protein>
    <submittedName>
        <fullName evidence="1">Uncharacterized protein</fullName>
    </submittedName>
</protein>
<dbReference type="AlphaFoldDB" id="A0A382P3C7"/>
<dbReference type="EMBL" id="UINC01104566">
    <property type="protein sequence ID" value="SVC67816.1"/>
    <property type="molecule type" value="Genomic_DNA"/>
</dbReference>
<name>A0A382P3C7_9ZZZZ</name>
<gene>
    <name evidence="1" type="ORF">METZ01_LOCUS320670</name>
</gene>
<organism evidence="1">
    <name type="scientific">marine metagenome</name>
    <dbReference type="NCBI Taxonomy" id="408172"/>
    <lineage>
        <taxon>unclassified sequences</taxon>
        <taxon>metagenomes</taxon>
        <taxon>ecological metagenomes</taxon>
    </lineage>
</organism>
<reference evidence="1" key="1">
    <citation type="submission" date="2018-05" db="EMBL/GenBank/DDBJ databases">
        <authorList>
            <person name="Lanie J.A."/>
            <person name="Ng W.-L."/>
            <person name="Kazmierczak K.M."/>
            <person name="Andrzejewski T.M."/>
            <person name="Davidsen T.M."/>
            <person name="Wayne K.J."/>
            <person name="Tettelin H."/>
            <person name="Glass J.I."/>
            <person name="Rusch D."/>
            <person name="Podicherti R."/>
            <person name="Tsui H.-C.T."/>
            <person name="Winkler M.E."/>
        </authorList>
    </citation>
    <scope>NUCLEOTIDE SEQUENCE</scope>
</reference>
<evidence type="ECO:0000313" key="1">
    <source>
        <dbReference type="EMBL" id="SVC67816.1"/>
    </source>
</evidence>
<proteinExistence type="predicted"/>